<dbReference type="InterPro" id="IPR000477">
    <property type="entry name" value="RT_dom"/>
</dbReference>
<evidence type="ECO:0000259" key="2">
    <source>
        <dbReference type="Pfam" id="PF13456"/>
    </source>
</evidence>
<dbReference type="CDD" id="cd06222">
    <property type="entry name" value="RNase_H_like"/>
    <property type="match status" value="1"/>
</dbReference>
<dbReference type="GO" id="GO:0003964">
    <property type="term" value="F:RNA-directed DNA polymerase activity"/>
    <property type="evidence" value="ECO:0007669"/>
    <property type="project" value="UniProtKB-KW"/>
</dbReference>
<dbReference type="EMBL" id="SMMG02000003">
    <property type="protein sequence ID" value="KAA3479888.1"/>
    <property type="molecule type" value="Genomic_DNA"/>
</dbReference>
<keyword evidence="3" id="KW-0808">Transferase</keyword>
<keyword evidence="4" id="KW-1185">Reference proteome</keyword>
<dbReference type="InterPro" id="IPR043502">
    <property type="entry name" value="DNA/RNA_pol_sf"/>
</dbReference>
<protein>
    <submittedName>
        <fullName evidence="3">Reverse transcriptase</fullName>
    </submittedName>
</protein>
<dbReference type="Gene3D" id="3.30.420.10">
    <property type="entry name" value="Ribonuclease H-like superfamily/Ribonuclease H"/>
    <property type="match status" value="1"/>
</dbReference>
<dbReference type="GO" id="GO:0003676">
    <property type="term" value="F:nucleic acid binding"/>
    <property type="evidence" value="ECO:0007669"/>
    <property type="project" value="InterPro"/>
</dbReference>
<dbReference type="AlphaFoldDB" id="A0A5B6WFE1"/>
<gene>
    <name evidence="3" type="ORF">EPI10_020365</name>
</gene>
<evidence type="ECO:0000259" key="1">
    <source>
        <dbReference type="Pfam" id="PF00078"/>
    </source>
</evidence>
<keyword evidence="3" id="KW-0695">RNA-directed DNA polymerase</keyword>
<evidence type="ECO:0000313" key="3">
    <source>
        <dbReference type="EMBL" id="KAA3479888.1"/>
    </source>
</evidence>
<dbReference type="GO" id="GO:0004523">
    <property type="term" value="F:RNA-DNA hybrid ribonuclease activity"/>
    <property type="evidence" value="ECO:0007669"/>
    <property type="project" value="InterPro"/>
</dbReference>
<sequence>MELRSINKTNIVLIPKILNPFNITQFRPISLCNVIYKLIAKVIANRLRIGKKGLMAVKLDMSKAYDRVEWNFVEGVMKKMGFDLGWVDSLMKCVSTVSYSVVFNGNIGETFLPSRGLRQGDHLRLSGLMRLAKAGNILKGVKASRSGPAISHLLFADDCILFTEATERGAHSLKQILKEHEMSSGQCVNYDKSIGERIAISYILGVRRLTNPERYLGLPNMALCAELEGIIAKFWWQKSRNRKGIHWCAWKDLCLLKENGGLGFRNLAKFNVALLAKQRWHLINYPNSLLAHKSVWAARGLLEKGVCWRVGRGDKISVWDDLWISGNEADRVPNQDNNENLKLVSDLIEATNRSWKIEVIPLAETAHEDLQVWRGELTGEFSNFIPSLVNLKLKQVVVEAQCPRCRQEEEDSRHIFQQCPTTVEKGKGHSHFDAAFDRQSSKLAMGLLVRNEKREILASKAVIHSEIATPFTAEAYVGLQVVKLGIFMGLNKVEVVGDSKTIIKKCRSTDTDKSVIRAIIRDIQSQKDIFQEIEFDFVPKAENIYTHVIATEALKRRESFYLMGEIPNLVCQPLEIFRPKHPD</sequence>
<dbReference type="Proteomes" id="UP000325315">
    <property type="component" value="Unassembled WGS sequence"/>
</dbReference>
<evidence type="ECO:0000313" key="4">
    <source>
        <dbReference type="Proteomes" id="UP000325315"/>
    </source>
</evidence>
<dbReference type="InterPro" id="IPR044730">
    <property type="entry name" value="RNase_H-like_dom_plant"/>
</dbReference>
<accession>A0A5B6WFE1</accession>
<dbReference type="CDD" id="cd01650">
    <property type="entry name" value="RT_nLTR_like"/>
    <property type="match status" value="1"/>
</dbReference>
<dbReference type="Pfam" id="PF13456">
    <property type="entry name" value="RVT_3"/>
    <property type="match status" value="1"/>
</dbReference>
<dbReference type="InterPro" id="IPR002156">
    <property type="entry name" value="RNaseH_domain"/>
</dbReference>
<dbReference type="Pfam" id="PF00078">
    <property type="entry name" value="RVT_1"/>
    <property type="match status" value="1"/>
</dbReference>
<dbReference type="PANTHER" id="PTHR33116:SF86">
    <property type="entry name" value="REVERSE TRANSCRIPTASE DOMAIN-CONTAINING PROTEIN"/>
    <property type="match status" value="1"/>
</dbReference>
<reference evidence="4" key="1">
    <citation type="journal article" date="2019" name="Plant Biotechnol. J.">
        <title>Genome sequencing of the Australian wild diploid species Gossypium australe highlights disease resistance and delayed gland morphogenesis.</title>
        <authorList>
            <person name="Cai Y."/>
            <person name="Cai X."/>
            <person name="Wang Q."/>
            <person name="Wang P."/>
            <person name="Zhang Y."/>
            <person name="Cai C."/>
            <person name="Xu Y."/>
            <person name="Wang K."/>
            <person name="Zhou Z."/>
            <person name="Wang C."/>
            <person name="Geng S."/>
            <person name="Li B."/>
            <person name="Dong Q."/>
            <person name="Hou Y."/>
            <person name="Wang H."/>
            <person name="Ai P."/>
            <person name="Liu Z."/>
            <person name="Yi F."/>
            <person name="Sun M."/>
            <person name="An G."/>
            <person name="Cheng J."/>
            <person name="Zhang Y."/>
            <person name="Shi Q."/>
            <person name="Xie Y."/>
            <person name="Shi X."/>
            <person name="Chang Y."/>
            <person name="Huang F."/>
            <person name="Chen Y."/>
            <person name="Hong S."/>
            <person name="Mi L."/>
            <person name="Sun Q."/>
            <person name="Zhang L."/>
            <person name="Zhou B."/>
            <person name="Peng R."/>
            <person name="Zhang X."/>
            <person name="Liu F."/>
        </authorList>
    </citation>
    <scope>NUCLEOTIDE SEQUENCE [LARGE SCALE GENOMIC DNA]</scope>
    <source>
        <strain evidence="4">cv. PA1801</strain>
    </source>
</reference>
<name>A0A5B6WFE1_9ROSI</name>
<dbReference type="InterPro" id="IPR036397">
    <property type="entry name" value="RNaseH_sf"/>
</dbReference>
<organism evidence="3 4">
    <name type="scientific">Gossypium australe</name>
    <dbReference type="NCBI Taxonomy" id="47621"/>
    <lineage>
        <taxon>Eukaryota</taxon>
        <taxon>Viridiplantae</taxon>
        <taxon>Streptophyta</taxon>
        <taxon>Embryophyta</taxon>
        <taxon>Tracheophyta</taxon>
        <taxon>Spermatophyta</taxon>
        <taxon>Magnoliopsida</taxon>
        <taxon>eudicotyledons</taxon>
        <taxon>Gunneridae</taxon>
        <taxon>Pentapetalae</taxon>
        <taxon>rosids</taxon>
        <taxon>malvids</taxon>
        <taxon>Malvales</taxon>
        <taxon>Malvaceae</taxon>
        <taxon>Malvoideae</taxon>
        <taxon>Gossypium</taxon>
    </lineage>
</organism>
<proteinExistence type="predicted"/>
<feature type="domain" description="Reverse transcriptase" evidence="1">
    <location>
        <begin position="23"/>
        <end position="193"/>
    </location>
</feature>
<dbReference type="PANTHER" id="PTHR33116">
    <property type="entry name" value="REVERSE TRANSCRIPTASE ZINC-BINDING DOMAIN-CONTAINING PROTEIN-RELATED-RELATED"/>
    <property type="match status" value="1"/>
</dbReference>
<dbReference type="SUPFAM" id="SSF56672">
    <property type="entry name" value="DNA/RNA polymerases"/>
    <property type="match status" value="1"/>
</dbReference>
<keyword evidence="3" id="KW-0548">Nucleotidyltransferase</keyword>
<comment type="caution">
    <text evidence="3">The sequence shown here is derived from an EMBL/GenBank/DDBJ whole genome shotgun (WGS) entry which is preliminary data.</text>
</comment>
<feature type="domain" description="RNase H type-1" evidence="2">
    <location>
        <begin position="432"/>
        <end position="553"/>
    </location>
</feature>